<keyword evidence="5" id="KW-0963">Cytoplasm</keyword>
<dbReference type="SMART" id="SM00182">
    <property type="entry name" value="CULLIN"/>
    <property type="match status" value="1"/>
</dbReference>
<dbReference type="GO" id="GO:0006281">
    <property type="term" value="P:DNA repair"/>
    <property type="evidence" value="ECO:0007669"/>
    <property type="project" value="UniProtKB-KW"/>
</dbReference>
<comment type="caution">
    <text evidence="19">The sequence shown here is derived from an EMBL/GenBank/DDBJ whole genome shotgun (WGS) entry which is preliminary data.</text>
</comment>
<dbReference type="GO" id="GO:0005634">
    <property type="term" value="C:nucleus"/>
    <property type="evidence" value="ECO:0007669"/>
    <property type="project" value="UniProtKB-SubCell"/>
</dbReference>
<dbReference type="GO" id="GO:0031465">
    <property type="term" value="C:Cul4B-RING E3 ubiquitin ligase complex"/>
    <property type="evidence" value="ECO:0007669"/>
    <property type="project" value="UniProtKB-ARBA"/>
</dbReference>
<dbReference type="FunFam" id="1.20.1310.10:FF:000004">
    <property type="entry name" value="Cullin 4B"/>
    <property type="match status" value="1"/>
</dbReference>
<evidence type="ECO:0000313" key="19">
    <source>
        <dbReference type="EMBL" id="NXE07623.1"/>
    </source>
</evidence>
<evidence type="ECO:0000256" key="7">
    <source>
        <dbReference type="ARBA" id="ARBA00022553"/>
    </source>
</evidence>
<dbReference type="EMBL" id="VWYV01000205">
    <property type="protein sequence ID" value="NXE07623.1"/>
    <property type="molecule type" value="Genomic_DNA"/>
</dbReference>
<evidence type="ECO:0000256" key="10">
    <source>
        <dbReference type="ARBA" id="ARBA00022843"/>
    </source>
</evidence>
<evidence type="ECO:0000313" key="20">
    <source>
        <dbReference type="Proteomes" id="UP000533896"/>
    </source>
</evidence>
<keyword evidence="7" id="KW-0597">Phosphoprotein</keyword>
<keyword evidence="8" id="KW-0227">DNA damage</keyword>
<dbReference type="UniPathway" id="UPA00143"/>
<comment type="pathway">
    <text evidence="3">Protein modification; protein ubiquitination.</text>
</comment>
<dbReference type="Gene3D" id="3.30.230.130">
    <property type="entry name" value="Cullin, Chain C, Domain 2"/>
    <property type="match status" value="1"/>
</dbReference>
<dbReference type="SUPFAM" id="SSF74788">
    <property type="entry name" value="Cullin repeat-like"/>
    <property type="match status" value="1"/>
</dbReference>
<dbReference type="FunFam" id="1.20.1310.10:FF:000003">
    <property type="entry name" value="Cullin 4A"/>
    <property type="match status" value="1"/>
</dbReference>
<dbReference type="FunFam" id="1.10.10.10:FF:000050">
    <property type="entry name" value="Cullin 4B"/>
    <property type="match status" value="1"/>
</dbReference>
<dbReference type="InterPro" id="IPR045093">
    <property type="entry name" value="Cullin"/>
</dbReference>
<dbReference type="PROSITE" id="PS50069">
    <property type="entry name" value="CULLIN_2"/>
    <property type="match status" value="1"/>
</dbReference>
<organism evidence="19 20">
    <name type="scientific">Lophotis ruficrista</name>
    <dbReference type="NCBI Taxonomy" id="172689"/>
    <lineage>
        <taxon>Eukaryota</taxon>
        <taxon>Metazoa</taxon>
        <taxon>Chordata</taxon>
        <taxon>Craniata</taxon>
        <taxon>Vertebrata</taxon>
        <taxon>Euteleostomi</taxon>
        <taxon>Archelosauria</taxon>
        <taxon>Archosauria</taxon>
        <taxon>Dinosauria</taxon>
        <taxon>Saurischia</taxon>
        <taxon>Theropoda</taxon>
        <taxon>Coelurosauria</taxon>
        <taxon>Aves</taxon>
        <taxon>Neognathae</taxon>
        <taxon>Neoaves</taxon>
        <taxon>Otidimorphae</taxon>
        <taxon>Otidiformes</taxon>
        <taxon>Otididae</taxon>
        <taxon>Lophotis</taxon>
    </lineage>
</organism>
<dbReference type="AlphaFoldDB" id="A0A7K8JTR7"/>
<dbReference type="InterPro" id="IPR059120">
    <property type="entry name" value="Cullin-like_AB"/>
</dbReference>
<dbReference type="InterPro" id="IPR016158">
    <property type="entry name" value="Cullin_homology"/>
</dbReference>
<reference evidence="19 20" key="1">
    <citation type="submission" date="2019-09" db="EMBL/GenBank/DDBJ databases">
        <title>Bird 10,000 Genomes (B10K) Project - Family phase.</title>
        <authorList>
            <person name="Zhang G."/>
        </authorList>
    </citation>
    <scope>NUCLEOTIDE SEQUENCE [LARGE SCALE GENOMIC DNA]</scope>
    <source>
        <strain evidence="19">B10K-CU-031-23</strain>
    </source>
</reference>
<evidence type="ECO:0000256" key="15">
    <source>
        <dbReference type="PROSITE-ProRule" id="PRU00330"/>
    </source>
</evidence>
<feature type="non-terminal residue" evidence="19">
    <location>
        <position position="1"/>
    </location>
</feature>
<comment type="subcellular location">
    <subcellularLocation>
        <location evidence="2">Cytoplasm</location>
    </subcellularLocation>
    <subcellularLocation>
        <location evidence="1">Nucleus</location>
    </subcellularLocation>
</comment>
<evidence type="ECO:0000256" key="6">
    <source>
        <dbReference type="ARBA" id="ARBA00022499"/>
    </source>
</evidence>
<evidence type="ECO:0000256" key="1">
    <source>
        <dbReference type="ARBA" id="ARBA00004123"/>
    </source>
</evidence>
<evidence type="ECO:0000259" key="18">
    <source>
        <dbReference type="PROSITE" id="PS50069"/>
    </source>
</evidence>
<dbReference type="Gene3D" id="1.10.10.10">
    <property type="entry name" value="Winged helix-like DNA-binding domain superfamily/Winged helix DNA-binding domain"/>
    <property type="match status" value="1"/>
</dbReference>
<dbReference type="GO" id="GO:0031464">
    <property type="term" value="C:Cul4A-RING E3 ubiquitin ligase complex"/>
    <property type="evidence" value="ECO:0007669"/>
    <property type="project" value="UniProtKB-ARBA"/>
</dbReference>
<dbReference type="Proteomes" id="UP000533896">
    <property type="component" value="Unassembled WGS sequence"/>
</dbReference>
<dbReference type="InterPro" id="IPR019559">
    <property type="entry name" value="Cullin_neddylation_domain"/>
</dbReference>
<dbReference type="Pfam" id="PF26557">
    <property type="entry name" value="Cullin_AB"/>
    <property type="match status" value="1"/>
</dbReference>
<dbReference type="GO" id="GO:0031625">
    <property type="term" value="F:ubiquitin protein ligase binding"/>
    <property type="evidence" value="ECO:0007669"/>
    <property type="project" value="InterPro"/>
</dbReference>
<dbReference type="FunFam" id="3.30.230.130:FF:000001">
    <property type="entry name" value="Cullin 4A"/>
    <property type="match status" value="1"/>
</dbReference>
<protein>
    <recommendedName>
        <fullName evidence="14">Cullin-4B</fullName>
    </recommendedName>
</protein>
<dbReference type="SUPFAM" id="SSF46785">
    <property type="entry name" value="Winged helix' DNA-binding domain"/>
    <property type="match status" value="1"/>
</dbReference>
<evidence type="ECO:0000256" key="16">
    <source>
        <dbReference type="RuleBase" id="RU003829"/>
    </source>
</evidence>
<keyword evidence="20" id="KW-1185">Reference proteome</keyword>
<proteinExistence type="inferred from homology"/>
<dbReference type="SMART" id="SM00884">
    <property type="entry name" value="Cullin_Nedd8"/>
    <property type="match status" value="1"/>
</dbReference>
<dbReference type="PROSITE" id="PS01256">
    <property type="entry name" value="CULLIN_1"/>
    <property type="match status" value="1"/>
</dbReference>
<evidence type="ECO:0000256" key="4">
    <source>
        <dbReference type="ARBA" id="ARBA00006019"/>
    </source>
</evidence>
<keyword evidence="6" id="KW-1017">Isopeptide bond</keyword>
<feature type="domain" description="Cullin family profile" evidence="18">
    <location>
        <begin position="533"/>
        <end position="761"/>
    </location>
</feature>
<dbReference type="FunFam" id="1.20.1310.10:FF:000008">
    <property type="entry name" value="Cullin 4B"/>
    <property type="match status" value="1"/>
</dbReference>
<dbReference type="Gene3D" id="1.20.1310.10">
    <property type="entry name" value="Cullin Repeats"/>
    <property type="match status" value="4"/>
</dbReference>
<feature type="non-terminal residue" evidence="19">
    <location>
        <position position="888"/>
    </location>
</feature>
<dbReference type="Pfam" id="PF10557">
    <property type="entry name" value="Cullin_Nedd8"/>
    <property type="match status" value="1"/>
</dbReference>
<keyword evidence="10" id="KW-0832">Ubl conjugation</keyword>
<dbReference type="GO" id="GO:0006511">
    <property type="term" value="P:ubiquitin-dependent protein catabolic process"/>
    <property type="evidence" value="ECO:0007669"/>
    <property type="project" value="InterPro"/>
</dbReference>
<keyword evidence="13" id="KW-0131">Cell cycle</keyword>
<dbReference type="InterPro" id="IPR001373">
    <property type="entry name" value="Cullin_N"/>
</dbReference>
<feature type="region of interest" description="Disordered" evidence="17">
    <location>
        <begin position="1"/>
        <end position="89"/>
    </location>
</feature>
<dbReference type="Pfam" id="PF00888">
    <property type="entry name" value="Cullin"/>
    <property type="match status" value="1"/>
</dbReference>
<evidence type="ECO:0000256" key="13">
    <source>
        <dbReference type="ARBA" id="ARBA00023306"/>
    </source>
</evidence>
<comment type="similarity">
    <text evidence="4 15 16">Belongs to the cullin family.</text>
</comment>
<evidence type="ECO:0000256" key="12">
    <source>
        <dbReference type="ARBA" id="ARBA00023242"/>
    </source>
</evidence>
<dbReference type="InterPro" id="IPR016159">
    <property type="entry name" value="Cullin_repeat-like_dom_sf"/>
</dbReference>
<dbReference type="InterPro" id="IPR036390">
    <property type="entry name" value="WH_DNA-bd_sf"/>
</dbReference>
<dbReference type="SUPFAM" id="SSF75632">
    <property type="entry name" value="Cullin homology domain"/>
    <property type="match status" value="1"/>
</dbReference>
<evidence type="ECO:0000256" key="2">
    <source>
        <dbReference type="ARBA" id="ARBA00004496"/>
    </source>
</evidence>
<evidence type="ECO:0000256" key="3">
    <source>
        <dbReference type="ARBA" id="ARBA00004906"/>
    </source>
</evidence>
<evidence type="ECO:0000256" key="17">
    <source>
        <dbReference type="SAM" id="MobiDB-lite"/>
    </source>
</evidence>
<evidence type="ECO:0000256" key="8">
    <source>
        <dbReference type="ARBA" id="ARBA00022763"/>
    </source>
</evidence>
<dbReference type="GO" id="GO:0016567">
    <property type="term" value="P:protein ubiquitination"/>
    <property type="evidence" value="ECO:0007669"/>
    <property type="project" value="UniProtKB-UniPathway"/>
</dbReference>
<dbReference type="FunFam" id="1.20.1310.10:FF:000059">
    <property type="entry name" value="Cullin-4B"/>
    <property type="match status" value="1"/>
</dbReference>
<dbReference type="OrthoDB" id="27073at2759"/>
<accession>A0A7K8JTR7</accession>
<dbReference type="InterPro" id="IPR036388">
    <property type="entry name" value="WH-like_DNA-bd_sf"/>
</dbReference>
<dbReference type="InterPro" id="IPR016157">
    <property type="entry name" value="Cullin_CS"/>
</dbReference>
<keyword evidence="11" id="KW-0234">DNA repair</keyword>
<feature type="compositionally biased region" description="Low complexity" evidence="17">
    <location>
        <begin position="54"/>
        <end position="85"/>
    </location>
</feature>
<dbReference type="GO" id="GO:0042254">
    <property type="term" value="P:ribosome biogenesis"/>
    <property type="evidence" value="ECO:0007669"/>
    <property type="project" value="UniProtKB-ARBA"/>
</dbReference>
<keyword evidence="12" id="KW-0539">Nucleus</keyword>
<dbReference type="InterPro" id="IPR036317">
    <property type="entry name" value="Cullin_homology_sf"/>
</dbReference>
<evidence type="ECO:0000256" key="14">
    <source>
        <dbReference type="ARBA" id="ARBA00068305"/>
    </source>
</evidence>
<keyword evidence="9" id="KW-0833">Ubl conjugation pathway</keyword>
<evidence type="ECO:0000256" key="11">
    <source>
        <dbReference type="ARBA" id="ARBA00023204"/>
    </source>
</evidence>
<evidence type="ECO:0000256" key="9">
    <source>
        <dbReference type="ARBA" id="ARBA00022786"/>
    </source>
</evidence>
<dbReference type="GO" id="GO:0005737">
    <property type="term" value="C:cytoplasm"/>
    <property type="evidence" value="ECO:0007669"/>
    <property type="project" value="UniProtKB-SubCell"/>
</dbReference>
<sequence length="888" mass="101967">MFPTGFSSPNPPAAAQEVRPATDGNTSSSSSCKKRKLNNSSNSNSEREEFDSISSCASSPSKNTSSSSSSVITTSSCSSSGVASSNHHLQKKLRFEDSVDFIGLDVKMAEESSSSSSPAASSQQQHQQQLKNKSLLISSVAVGHHANGLTKAASSTVSSFANSKPGSAKKLVIKNFKDKPKLPENYTDETWQKLKEAVEAIQNSTSIKYNLEELYQAVENLCSYKISANLYKQLRQICEDHIKAQIHQFREYPFFKLVLFLKKIDKCWQDHCRQMIMIRSIFLFLDRTYVLQNSMLPSIWDMGLELFRTHIISDQKVQNKTIDGILLLIERERNGEAIDRSLLRSLLSMLSDLQIYQDSFEHRFLEETNRLYAAEGQRLMQEREVPEYLHHVNKRLEEEADRIITYLDQSTQKPLIATVEKQLLGEHLTAILQKGLNHLLDENRIQDLSLLYQLFSRVRGGVQVLLQHWIEYIKAFGSTIVINPEKDKTMVQELLDFKDKVDHIIDVCFLKNEKFVNAMKEAFETFINKRPNKPAELIAKYVDSKLRAGNKEATDEELEKMLDKIMIIFRFIYGKDVFEAFYKKDLAKRLLVGKSASVDAEKSMLSKLKHECGAAFTSKLEGMFKDMELSKDIMIQFKQYMQNQNVPGNIELTVNILTMGYWPTYVPMEVHLPPEMVKLQEIFKTFYLGKHSGRKLQWQSTLGHCVLKAEFKEGKKELQVSLFQTLVLLMFNEGEEFSLEEIKQATGIEDGELRRTLQSLACGKARVLTKSPKGKDVEDGDKFTCNDDFRHKLFRIKINQIQMKETVEEQASTTERVFQDRQYQIDAAIVRIMKMRKTLSHNLLVSEVYNQLKFPVKPADLKKRIESLIDRDYMERDKENPNQYNYIA</sequence>
<evidence type="ECO:0000256" key="5">
    <source>
        <dbReference type="ARBA" id="ARBA00022490"/>
    </source>
</evidence>
<dbReference type="PANTHER" id="PTHR11932">
    <property type="entry name" value="CULLIN"/>
    <property type="match status" value="1"/>
</dbReference>
<gene>
    <name evidence="19" type="primary">Cul4b</name>
    <name evidence="19" type="ORF">LOPRUF_R01921</name>
</gene>
<name>A0A7K8JTR7_9AVES</name>